<reference evidence="2" key="2">
    <citation type="submission" date="2023-10" db="EMBL/GenBank/DDBJ databases">
        <authorList>
            <person name="Choi B."/>
        </authorList>
    </citation>
    <scope>NUCLEOTIDE SEQUENCE</scope>
    <source>
        <strain evidence="2">UMB0763</strain>
    </source>
</reference>
<gene>
    <name evidence="2" type="ORF">CYJ47_02150</name>
</gene>
<feature type="transmembrane region" description="Helical" evidence="1">
    <location>
        <begin position="6"/>
        <end position="22"/>
    </location>
</feature>
<accession>A0AAF0YW34</accession>
<dbReference type="RefSeq" id="WP_101679286.1">
    <property type="nucleotide sequence ID" value="NZ_CP136958.1"/>
</dbReference>
<dbReference type="EMBL" id="CP136958">
    <property type="protein sequence ID" value="WOT02596.1"/>
    <property type="molecule type" value="Genomic_DNA"/>
</dbReference>
<protein>
    <submittedName>
        <fullName evidence="2">Uncharacterized protein</fullName>
    </submittedName>
</protein>
<dbReference type="AlphaFoldDB" id="A0AAF0YW34"/>
<sequence length="171" mass="18835">MIESFIWTLVGAAIGIVGTVIVQKQSDKKHEEAERGKVAQAASEERAKQLRYWDNLNCDSDREPMDPTTVSLFYDVRTWARSNQIAVSQGSKIPVPGVNLPLGMIYQRIAPGMLPQEVEQLANAVTGLAEEVESNVANDPTDKHLEFEFGFLGDLAQKLVKIRIALASPEA</sequence>
<keyword evidence="1" id="KW-0812">Transmembrane</keyword>
<keyword evidence="1" id="KW-0472">Membrane</keyword>
<organism evidence="2 3">
    <name type="scientific">Corynebacterium pyruviciproducens</name>
    <dbReference type="NCBI Taxonomy" id="598660"/>
    <lineage>
        <taxon>Bacteria</taxon>
        <taxon>Bacillati</taxon>
        <taxon>Actinomycetota</taxon>
        <taxon>Actinomycetes</taxon>
        <taxon>Mycobacteriales</taxon>
        <taxon>Corynebacteriaceae</taxon>
        <taxon>Corynebacterium</taxon>
    </lineage>
</organism>
<evidence type="ECO:0000313" key="3">
    <source>
        <dbReference type="Proteomes" id="UP000234560"/>
    </source>
</evidence>
<dbReference type="Proteomes" id="UP000234560">
    <property type="component" value="Chromosome"/>
</dbReference>
<dbReference type="KEGG" id="cpyr:CYJ47_02150"/>
<evidence type="ECO:0000313" key="2">
    <source>
        <dbReference type="EMBL" id="WOT02596.1"/>
    </source>
</evidence>
<name>A0AAF0YW34_9CORY</name>
<proteinExistence type="predicted"/>
<reference evidence="2" key="1">
    <citation type="submission" date="2017-12" db="EMBL/GenBank/DDBJ databases">
        <authorList>
            <person name="Thomas-White K."/>
            <person name="Wolfe A.J."/>
        </authorList>
    </citation>
    <scope>NUCLEOTIDE SEQUENCE</scope>
    <source>
        <strain evidence="2">UMB0763</strain>
    </source>
</reference>
<keyword evidence="1" id="KW-1133">Transmembrane helix</keyword>
<evidence type="ECO:0000256" key="1">
    <source>
        <dbReference type="SAM" id="Phobius"/>
    </source>
</evidence>